<dbReference type="Gene3D" id="1.10.3090.10">
    <property type="entry name" value="cca-adding enzyme, domain 2"/>
    <property type="match status" value="1"/>
</dbReference>
<dbReference type="KEGG" id="slr:L21SP2_0074"/>
<dbReference type="GO" id="GO:0004810">
    <property type="term" value="F:CCA tRNA nucleotidyltransferase activity"/>
    <property type="evidence" value="ECO:0007669"/>
    <property type="project" value="UniProtKB-EC"/>
</dbReference>
<dbReference type="RefSeq" id="WP_024266453.1">
    <property type="nucleotide sequence ID" value="NC_023035.1"/>
</dbReference>
<evidence type="ECO:0000256" key="1">
    <source>
        <dbReference type="ARBA" id="ARBA00022741"/>
    </source>
</evidence>
<keyword evidence="1" id="KW-0547">Nucleotide-binding</keyword>
<dbReference type="EMBL" id="CP006939">
    <property type="protein sequence ID" value="AHC13520.1"/>
    <property type="molecule type" value="Genomic_DNA"/>
</dbReference>
<dbReference type="PANTHER" id="PTHR47545:SF1">
    <property type="entry name" value="MULTIFUNCTIONAL CCA PROTEIN"/>
    <property type="match status" value="1"/>
</dbReference>
<gene>
    <name evidence="3" type="ORF">L21SP2_0074</name>
</gene>
<protein>
    <submittedName>
        <fullName evidence="3">tRNA nucleotidyltransferase</fullName>
        <ecNumber evidence="3">2.7.7.72</ecNumber>
    </submittedName>
</protein>
<evidence type="ECO:0000313" key="3">
    <source>
        <dbReference type="EMBL" id="AHC13520.1"/>
    </source>
</evidence>
<feature type="domain" description="HD" evidence="2">
    <location>
        <begin position="299"/>
        <end position="363"/>
    </location>
</feature>
<dbReference type="InterPro" id="IPR050124">
    <property type="entry name" value="tRNA_CCA-adding_enzyme"/>
</dbReference>
<dbReference type="InterPro" id="IPR006674">
    <property type="entry name" value="HD_domain"/>
</dbReference>
<dbReference type="eggNOG" id="COG2844">
    <property type="taxonomic scope" value="Bacteria"/>
</dbReference>
<accession>V5WD62</accession>
<dbReference type="SUPFAM" id="SSF109604">
    <property type="entry name" value="HD-domain/PDEase-like"/>
    <property type="match status" value="1"/>
</dbReference>
<evidence type="ECO:0000313" key="4">
    <source>
        <dbReference type="Proteomes" id="UP000018680"/>
    </source>
</evidence>
<name>V5WD62_9SPIO</name>
<dbReference type="HOGENOM" id="CLU_637667_0_0_12"/>
<keyword evidence="4" id="KW-1185">Reference proteome</keyword>
<dbReference type="Pfam" id="PF01966">
    <property type="entry name" value="HD"/>
    <property type="match status" value="1"/>
</dbReference>
<keyword evidence="3" id="KW-0808">Transferase</keyword>
<dbReference type="OrthoDB" id="9805698at2"/>
<sequence>METSPAAPDQDISSLLDSSNISWSWVAFSALDRYYRGRNRATSFGQVPRSIPHETILVHGDLPDLAKTGIPLEFPGIEGVDAAAWNGRGRSWFIFTEAEENIREMPEDASQAIEALFGFPGEVPGILNALHRPRHFHFPGNYHWIKDRSFVSAIRSRLAELHSPMSSTPPELRVLFSAAIILSRYGTGAARFSSKRPLADSLSCPDIGDSGEKQEYIQSLESEAGRLSPEYMRVCMELILSGPAADLGLDLLHCAGVFSMLFPALADMDATEQAKDHHPEGNVWRHSLESMKYRKTPDLRLAYALLLHDAGKPDARPKNGKRFHNHAQLGGDIAKKLLAEIGVDQQTIEDTVWLIEHHMYPPALSRLPDRMRDPVMADPRFPLLLELYRCDISASFSGPQRYYQACDIYNRYRKDRGLGKWRGETLSDQF</sequence>
<dbReference type="GO" id="GO:0000166">
    <property type="term" value="F:nucleotide binding"/>
    <property type="evidence" value="ECO:0007669"/>
    <property type="project" value="UniProtKB-KW"/>
</dbReference>
<organism evidence="3 4">
    <name type="scientific">Salinispira pacifica</name>
    <dbReference type="NCBI Taxonomy" id="1307761"/>
    <lineage>
        <taxon>Bacteria</taxon>
        <taxon>Pseudomonadati</taxon>
        <taxon>Spirochaetota</taxon>
        <taxon>Spirochaetia</taxon>
        <taxon>Spirochaetales</taxon>
        <taxon>Spirochaetaceae</taxon>
        <taxon>Salinispira</taxon>
    </lineage>
</organism>
<reference evidence="3 4" key="1">
    <citation type="journal article" date="2015" name="Stand. Genomic Sci.">
        <title>Complete genome sequence and description of Salinispira pacifica gen. nov., sp. nov., a novel spirochaete isolated form a hypersaline microbial mat.</title>
        <authorList>
            <person name="Ben Hania W."/>
            <person name="Joseph M."/>
            <person name="Schumann P."/>
            <person name="Bunk B."/>
            <person name="Fiebig A."/>
            <person name="Sproer C."/>
            <person name="Klenk H.P."/>
            <person name="Fardeau M.L."/>
            <person name="Spring S."/>
        </authorList>
    </citation>
    <scope>NUCLEOTIDE SEQUENCE [LARGE SCALE GENOMIC DNA]</scope>
    <source>
        <strain evidence="3 4">L21-RPul-D2</strain>
    </source>
</reference>
<dbReference type="EC" id="2.7.7.72" evidence="3"/>
<proteinExistence type="predicted"/>
<dbReference type="STRING" id="1307761.L21SP2_0074"/>
<dbReference type="AlphaFoldDB" id="V5WD62"/>
<keyword evidence="3" id="KW-0548">Nucleotidyltransferase</keyword>
<evidence type="ECO:0000259" key="2">
    <source>
        <dbReference type="Pfam" id="PF01966"/>
    </source>
</evidence>
<dbReference type="Proteomes" id="UP000018680">
    <property type="component" value="Chromosome"/>
</dbReference>
<dbReference type="PANTHER" id="PTHR47545">
    <property type="entry name" value="MULTIFUNCTIONAL CCA PROTEIN"/>
    <property type="match status" value="1"/>
</dbReference>